<name>A0ACA9KNW8_9GLOM</name>
<keyword evidence="2" id="KW-1185">Reference proteome</keyword>
<evidence type="ECO:0000313" key="1">
    <source>
        <dbReference type="EMBL" id="CAG8484639.1"/>
    </source>
</evidence>
<dbReference type="EMBL" id="CAJVPW010001460">
    <property type="protein sequence ID" value="CAG8484639.1"/>
    <property type="molecule type" value="Genomic_DNA"/>
</dbReference>
<accession>A0ACA9KNW8</accession>
<evidence type="ECO:0000313" key="2">
    <source>
        <dbReference type="Proteomes" id="UP000789366"/>
    </source>
</evidence>
<reference evidence="1" key="1">
    <citation type="submission" date="2021-06" db="EMBL/GenBank/DDBJ databases">
        <authorList>
            <person name="Kallberg Y."/>
            <person name="Tangrot J."/>
            <person name="Rosling A."/>
        </authorList>
    </citation>
    <scope>NUCLEOTIDE SEQUENCE</scope>
    <source>
        <strain evidence="1">28 12/20/2015</strain>
    </source>
</reference>
<sequence>MIRVRFFLEVINLIDKDNEGFNQNETEANFIYKYKADFNNNNRVAVADKSNDYYKIEEINYINDWA</sequence>
<comment type="caution">
    <text evidence="1">The sequence shown here is derived from an EMBL/GenBank/DDBJ whole genome shotgun (WGS) entry which is preliminary data.</text>
</comment>
<proteinExistence type="predicted"/>
<protein>
    <submittedName>
        <fullName evidence="1">1382_t:CDS:1</fullName>
    </submittedName>
</protein>
<gene>
    <name evidence="1" type="ORF">SPELUC_LOCUS2280</name>
</gene>
<dbReference type="Proteomes" id="UP000789366">
    <property type="component" value="Unassembled WGS sequence"/>
</dbReference>
<organism evidence="1 2">
    <name type="scientific">Cetraspora pellucida</name>
    <dbReference type="NCBI Taxonomy" id="1433469"/>
    <lineage>
        <taxon>Eukaryota</taxon>
        <taxon>Fungi</taxon>
        <taxon>Fungi incertae sedis</taxon>
        <taxon>Mucoromycota</taxon>
        <taxon>Glomeromycotina</taxon>
        <taxon>Glomeromycetes</taxon>
        <taxon>Diversisporales</taxon>
        <taxon>Gigasporaceae</taxon>
        <taxon>Cetraspora</taxon>
    </lineage>
</organism>